<dbReference type="GO" id="GO:0004674">
    <property type="term" value="F:protein serine/threonine kinase activity"/>
    <property type="evidence" value="ECO:0007669"/>
    <property type="project" value="UniProtKB-KW"/>
</dbReference>
<name>A0A1H6C3D9_9BACT</name>
<keyword evidence="1" id="KW-0677">Repeat</keyword>
<dbReference type="SMART" id="SM00028">
    <property type="entry name" value="TPR"/>
    <property type="match status" value="4"/>
</dbReference>
<accession>A0A1H6C3D9</accession>
<dbReference type="Pfam" id="PF14559">
    <property type="entry name" value="TPR_19"/>
    <property type="match status" value="1"/>
</dbReference>
<keyword evidence="4" id="KW-0808">Transferase</keyword>
<dbReference type="InterPro" id="IPR050498">
    <property type="entry name" value="Ycf3"/>
</dbReference>
<dbReference type="EMBL" id="FNVA01000008">
    <property type="protein sequence ID" value="SEG67520.1"/>
    <property type="molecule type" value="Genomic_DNA"/>
</dbReference>
<keyword evidence="2 3" id="KW-0802">TPR repeat</keyword>
<sequence length="582" mass="64586">MAVKQQAASRATEHETAVRRVLHGIVQSKSFRQVDRLQRFLTYIVEETLAGRGDSLKEYPVGVDVFAKDPSFDPRMDPIVRVQARRLRMRLATYYADEGQADPIVIEMPKGGYTPTFRSVEPNQAPQKAVATAAVSRNSVAVAGFEDDSPCHDLRYFCNGISQEVIQAVGGVHGLVVLSAQGGHARQAAMVIEGSVRRSREVLRITAHITDTLRGCYLWSQTFDRAMGDDFAVQEEIAQRVVEVLRDEVVNRGAASAGRALDTNNLVAHNLYVQGRYHLEQRTELGLHKALEFFTRATEEDPKMAVAYAGLADAYNLLAHYGASAPSETWTKAASAAAQAVTLDDASSESHASLAHLKATQDWEWAGAEAEFRRAIALNPQNAVAHLWYGVSCLASLSRLDEALNEVRLAQAIDPVSSIVARNIALIHYYQRNLELALEQSDLTIEQNPHFAAAYWTLGLVQEGRGEMDEAVAAFKRAIELSPPNPRVLGALGSVYAKDGRREEAQAILRQLKELSETRYISPFEPALINFNLGRRDEGFELLTQAFADRCFELITIHIDPRFDAIRNDARYKTLFKKLNLP</sequence>
<dbReference type="PROSITE" id="PS50293">
    <property type="entry name" value="TPR_REGION"/>
    <property type="match status" value="1"/>
</dbReference>
<dbReference type="RefSeq" id="WP_103935067.1">
    <property type="nucleotide sequence ID" value="NZ_FNVA01000008.1"/>
</dbReference>
<dbReference type="Proteomes" id="UP000236728">
    <property type="component" value="Unassembled WGS sequence"/>
</dbReference>
<evidence type="ECO:0000256" key="1">
    <source>
        <dbReference type="ARBA" id="ARBA00022737"/>
    </source>
</evidence>
<dbReference type="Pfam" id="PF13432">
    <property type="entry name" value="TPR_16"/>
    <property type="match status" value="1"/>
</dbReference>
<evidence type="ECO:0000313" key="4">
    <source>
        <dbReference type="EMBL" id="SEG67520.1"/>
    </source>
</evidence>
<reference evidence="4 5" key="1">
    <citation type="submission" date="2016-10" db="EMBL/GenBank/DDBJ databases">
        <authorList>
            <person name="de Groot N.N."/>
        </authorList>
    </citation>
    <scope>NUCLEOTIDE SEQUENCE [LARGE SCALE GENOMIC DNA]</scope>
    <source>
        <strain evidence="4 5">DSM 22489</strain>
    </source>
</reference>
<keyword evidence="4" id="KW-0723">Serine/threonine-protein kinase</keyword>
<dbReference type="PANTHER" id="PTHR44858">
    <property type="entry name" value="TETRATRICOPEPTIDE REPEAT PROTEIN 6"/>
    <property type="match status" value="1"/>
</dbReference>
<dbReference type="AlphaFoldDB" id="A0A1H6C3D9"/>
<dbReference type="PANTHER" id="PTHR44858:SF1">
    <property type="entry name" value="UDP-N-ACETYLGLUCOSAMINE--PEPTIDE N-ACETYLGLUCOSAMINYLTRANSFERASE SPINDLY-RELATED"/>
    <property type="match status" value="1"/>
</dbReference>
<feature type="repeat" description="TPR" evidence="3">
    <location>
        <begin position="452"/>
        <end position="485"/>
    </location>
</feature>
<dbReference type="InterPro" id="IPR019734">
    <property type="entry name" value="TPR_rpt"/>
</dbReference>
<dbReference type="InterPro" id="IPR011990">
    <property type="entry name" value="TPR-like_helical_dom_sf"/>
</dbReference>
<keyword evidence="4" id="KW-0418">Kinase</keyword>
<organism evidence="4 5">
    <name type="scientific">Bryocella elongata</name>
    <dbReference type="NCBI Taxonomy" id="863522"/>
    <lineage>
        <taxon>Bacteria</taxon>
        <taxon>Pseudomonadati</taxon>
        <taxon>Acidobacteriota</taxon>
        <taxon>Terriglobia</taxon>
        <taxon>Terriglobales</taxon>
        <taxon>Acidobacteriaceae</taxon>
        <taxon>Bryocella</taxon>
    </lineage>
</organism>
<dbReference type="Gene3D" id="1.25.40.10">
    <property type="entry name" value="Tetratricopeptide repeat domain"/>
    <property type="match status" value="2"/>
</dbReference>
<evidence type="ECO:0000256" key="3">
    <source>
        <dbReference type="PROSITE-ProRule" id="PRU00339"/>
    </source>
</evidence>
<evidence type="ECO:0000313" key="5">
    <source>
        <dbReference type="Proteomes" id="UP000236728"/>
    </source>
</evidence>
<proteinExistence type="predicted"/>
<evidence type="ECO:0000256" key="2">
    <source>
        <dbReference type="ARBA" id="ARBA00022803"/>
    </source>
</evidence>
<dbReference type="OrthoDB" id="100177at2"/>
<gene>
    <name evidence="4" type="ORF">SAMN05421819_4233</name>
</gene>
<keyword evidence="5" id="KW-1185">Reference proteome</keyword>
<dbReference type="PROSITE" id="PS50005">
    <property type="entry name" value="TPR"/>
    <property type="match status" value="1"/>
</dbReference>
<protein>
    <submittedName>
        <fullName evidence="4">Serine/threonine protein kinase</fullName>
    </submittedName>
</protein>
<dbReference type="SUPFAM" id="SSF48452">
    <property type="entry name" value="TPR-like"/>
    <property type="match status" value="2"/>
</dbReference>